<evidence type="ECO:0000313" key="3">
    <source>
        <dbReference type="EMBL" id="GCD47401.1"/>
    </source>
</evidence>
<comment type="caution">
    <text evidence="3">The sequence shown here is derived from an EMBL/GenBank/DDBJ whole genome shotgun (WGS) entry which is preliminary data.</text>
</comment>
<dbReference type="InterPro" id="IPR050237">
    <property type="entry name" value="ATP-dep_AMP-bd_enzyme"/>
</dbReference>
<protein>
    <submittedName>
        <fullName evidence="3">Non-ribosomal peptide synthetase</fullName>
    </submittedName>
</protein>
<dbReference type="PANTHER" id="PTHR43767:SF1">
    <property type="entry name" value="NONRIBOSOMAL PEPTIDE SYNTHASE PES1 (EUROFUNG)-RELATED"/>
    <property type="match status" value="1"/>
</dbReference>
<evidence type="ECO:0000313" key="4">
    <source>
        <dbReference type="Proteomes" id="UP000286746"/>
    </source>
</evidence>
<accession>A0A401WDP3</accession>
<dbReference type="Pfam" id="PF00501">
    <property type="entry name" value="AMP-binding"/>
    <property type="match status" value="1"/>
</dbReference>
<proteinExistence type="predicted"/>
<feature type="compositionally biased region" description="Low complexity" evidence="1">
    <location>
        <begin position="413"/>
        <end position="423"/>
    </location>
</feature>
<dbReference type="InterPro" id="IPR000873">
    <property type="entry name" value="AMP-dep_synth/lig_dom"/>
</dbReference>
<dbReference type="EMBL" id="BHZD01000001">
    <property type="protein sequence ID" value="GCD47401.1"/>
    <property type="molecule type" value="Genomic_DNA"/>
</dbReference>
<sequence>MTADQMVAERGLATTVRPQPGTTVPRTAGRTTLDGAFAVTALRRPGAVAVQDARGPLTYGRADAQAGLLGSLLVRGGVQLGDPVIVHCDDHRQSLVAQLAVLKAGGVCVPVPPGTDEHRLTAVAALTGASAVVCSAATRDRWRYRPVLVLDDPRTLRLTAARRLERALPRSAPHEAAHLLVSGTGRSVTGQLADHVAWRLALTGRSRAAGVPVRQVSVSGPPGTPHALSALWWAVACGGTLYALPAPGAPVPVSVRAGVMVSSPDAYAGLVADLPMRPRLVQLLGGAVPGELAARHFAALPGTPLRAEFAPGGGAFPWTVRDITSPEDTLDERVIGRAAPDVRIRVLDGNHRAVPARRSGELCAKGAALPFDTIHQLGRGTSPTGHPGLPGHPALLRSGTPVLRRADGRLELAGTAAPAGATGRNDTADRPAPPR</sequence>
<feature type="region of interest" description="Disordered" evidence="1">
    <location>
        <begin position="413"/>
        <end position="435"/>
    </location>
</feature>
<dbReference type="SUPFAM" id="SSF56801">
    <property type="entry name" value="Acetyl-CoA synthetase-like"/>
    <property type="match status" value="1"/>
</dbReference>
<dbReference type="PANTHER" id="PTHR43767">
    <property type="entry name" value="LONG-CHAIN-FATTY-ACID--COA LIGASE"/>
    <property type="match status" value="1"/>
</dbReference>
<dbReference type="AlphaFoldDB" id="A0A401WDP3"/>
<gene>
    <name evidence="3" type="ORF">GKJPGBOP_07167</name>
</gene>
<organism evidence="3 4">
    <name type="scientific">Streptomyces paromomycinus</name>
    <name type="common">Streptomyces rimosus subsp. paromomycinus</name>
    <dbReference type="NCBI Taxonomy" id="92743"/>
    <lineage>
        <taxon>Bacteria</taxon>
        <taxon>Bacillati</taxon>
        <taxon>Actinomycetota</taxon>
        <taxon>Actinomycetes</taxon>
        <taxon>Kitasatosporales</taxon>
        <taxon>Streptomycetaceae</taxon>
        <taxon>Streptomyces</taxon>
    </lineage>
</organism>
<evidence type="ECO:0000259" key="2">
    <source>
        <dbReference type="Pfam" id="PF00501"/>
    </source>
</evidence>
<dbReference type="RefSeq" id="WP_125057522.1">
    <property type="nucleotide sequence ID" value="NZ_BHZD01000001.1"/>
</dbReference>
<keyword evidence="4" id="KW-1185">Reference proteome</keyword>
<dbReference type="InterPro" id="IPR042099">
    <property type="entry name" value="ANL_N_sf"/>
</dbReference>
<reference evidence="3 4" key="1">
    <citation type="submission" date="2018-11" db="EMBL/GenBank/DDBJ databases">
        <title>Whole genome sequence of Streptomyces paromomycinus NBRC 15454(T).</title>
        <authorList>
            <person name="Komaki H."/>
            <person name="Tamura T."/>
        </authorList>
    </citation>
    <scope>NUCLEOTIDE SEQUENCE [LARGE SCALE GENOMIC DNA]</scope>
    <source>
        <strain evidence="3 4">NBRC 15454</strain>
    </source>
</reference>
<dbReference type="Proteomes" id="UP000286746">
    <property type="component" value="Unassembled WGS sequence"/>
</dbReference>
<evidence type="ECO:0000256" key="1">
    <source>
        <dbReference type="SAM" id="MobiDB-lite"/>
    </source>
</evidence>
<feature type="domain" description="AMP-dependent synthetase/ligase" evidence="2">
    <location>
        <begin position="39"/>
        <end position="138"/>
    </location>
</feature>
<name>A0A401WDP3_STREY</name>
<dbReference type="Gene3D" id="3.40.50.12780">
    <property type="entry name" value="N-terminal domain of ligase-like"/>
    <property type="match status" value="1"/>
</dbReference>